<feature type="transmembrane region" description="Helical" evidence="2">
    <location>
        <begin position="36"/>
        <end position="55"/>
    </location>
</feature>
<dbReference type="EMBL" id="LAZR01004021">
    <property type="protein sequence ID" value="KKN12551.1"/>
    <property type="molecule type" value="Genomic_DNA"/>
</dbReference>
<keyword evidence="1" id="KW-0175">Coiled coil</keyword>
<keyword evidence="2" id="KW-0472">Membrane</keyword>
<feature type="coiled-coil region" evidence="1">
    <location>
        <begin position="105"/>
        <end position="168"/>
    </location>
</feature>
<reference evidence="3" key="1">
    <citation type="journal article" date="2015" name="Nature">
        <title>Complex archaea that bridge the gap between prokaryotes and eukaryotes.</title>
        <authorList>
            <person name="Spang A."/>
            <person name="Saw J.H."/>
            <person name="Jorgensen S.L."/>
            <person name="Zaremba-Niedzwiedzka K."/>
            <person name="Martijn J."/>
            <person name="Lind A.E."/>
            <person name="van Eijk R."/>
            <person name="Schleper C."/>
            <person name="Guy L."/>
            <person name="Ettema T.J."/>
        </authorList>
    </citation>
    <scope>NUCLEOTIDE SEQUENCE</scope>
</reference>
<evidence type="ECO:0000313" key="3">
    <source>
        <dbReference type="EMBL" id="KKN12551.1"/>
    </source>
</evidence>
<evidence type="ECO:0000256" key="1">
    <source>
        <dbReference type="SAM" id="Coils"/>
    </source>
</evidence>
<gene>
    <name evidence="3" type="ORF">LCGC14_1015370</name>
</gene>
<dbReference type="AlphaFoldDB" id="A0A0F9QHA6"/>
<keyword evidence="2" id="KW-1133">Transmembrane helix</keyword>
<protein>
    <submittedName>
        <fullName evidence="3">Uncharacterized protein</fullName>
    </submittedName>
</protein>
<evidence type="ECO:0000256" key="2">
    <source>
        <dbReference type="SAM" id="Phobius"/>
    </source>
</evidence>
<organism evidence="3">
    <name type="scientific">marine sediment metagenome</name>
    <dbReference type="NCBI Taxonomy" id="412755"/>
    <lineage>
        <taxon>unclassified sequences</taxon>
        <taxon>metagenomes</taxon>
        <taxon>ecological metagenomes</taxon>
    </lineage>
</organism>
<proteinExistence type="predicted"/>
<name>A0A0F9QHA6_9ZZZZ</name>
<comment type="caution">
    <text evidence="3">The sequence shown here is derived from an EMBL/GenBank/DDBJ whole genome shotgun (WGS) entry which is preliminary data.</text>
</comment>
<accession>A0A0F9QHA6</accession>
<keyword evidence="2" id="KW-0812">Transmembrane</keyword>
<sequence>MGTALFLAGFVVLLVGAISVIKPLTIFRIRSRKDGAVVALAGLLMVNFGAFLHAASSPETDVAAVDDAALVSTGAAEEAQRVKEAARVTEAERVEQARRVEAAKRAKEAARLKEAERLKEAARLAEAERLEEAKPVREARGVKEAKHIENLEMEAEEAAKKAKQERAAALPQGIDLTPGVKRTLAGVIDSGGYNCPSVTVAYPDRETNRGRAIRVFCGPLGKDLLLWEYRVTRRPNGLYLVNPCGFWSCKPAN</sequence>
<feature type="transmembrane region" description="Helical" evidence="2">
    <location>
        <begin position="6"/>
        <end position="24"/>
    </location>
</feature>